<accession>A0A7C9AQU8</accession>
<protein>
    <recommendedName>
        <fullName evidence="3">tRNA/rRNA methyltransferase SpoU type domain-containing protein</fullName>
    </recommendedName>
</protein>
<dbReference type="GO" id="GO:0003723">
    <property type="term" value="F:RNA binding"/>
    <property type="evidence" value="ECO:0007669"/>
    <property type="project" value="InterPro"/>
</dbReference>
<dbReference type="InterPro" id="IPR029026">
    <property type="entry name" value="tRNA_m1G_MTases_N"/>
</dbReference>
<name>A0A7C9AQU8_OPUST</name>
<evidence type="ECO:0000256" key="2">
    <source>
        <dbReference type="ARBA" id="ARBA00022679"/>
    </source>
</evidence>
<sequence length="183" mass="20052">MSEENGVKCYVLVHNIAKRHNVGTLARSATAFGVSELILVGRRDFNAFGSHGSTSHLGFRHFFSLLDARNFLKERDCDICGVEITDNALPVNQHPFKRSTAFLLGNEGTGLSTKELEICDFFVYIPQYGCGTASLNVTVAASIVLHHFAGKHELLRTDPESSSVLEEGFVINGNQVWIAVLIA</sequence>
<dbReference type="GO" id="GO:0006396">
    <property type="term" value="P:RNA processing"/>
    <property type="evidence" value="ECO:0007669"/>
    <property type="project" value="InterPro"/>
</dbReference>
<evidence type="ECO:0000313" key="4">
    <source>
        <dbReference type="EMBL" id="MBA4672750.1"/>
    </source>
</evidence>
<dbReference type="CDD" id="cd18096">
    <property type="entry name" value="SpoU-like"/>
    <property type="match status" value="1"/>
</dbReference>
<dbReference type="PANTHER" id="PTHR43191:SF7">
    <property type="entry name" value="OBP33PEP LIKE PROTEIN"/>
    <property type="match status" value="1"/>
</dbReference>
<keyword evidence="1" id="KW-0489">Methyltransferase</keyword>
<dbReference type="AlphaFoldDB" id="A0A7C9AQU8"/>
<reference evidence="4" key="2">
    <citation type="submission" date="2020-07" db="EMBL/GenBank/DDBJ databases">
        <authorList>
            <person name="Vera ALvarez R."/>
            <person name="Arias-Moreno D.M."/>
            <person name="Jimenez-Jacinto V."/>
            <person name="Jimenez-Bremont J.F."/>
            <person name="Swaminathan K."/>
            <person name="Moose S.P."/>
            <person name="Guerrero-Gonzalez M.L."/>
            <person name="Marino-Ramirez L."/>
            <person name="Landsman D."/>
            <person name="Rodriguez-Kessler M."/>
            <person name="Delgado-Sanchez P."/>
        </authorList>
    </citation>
    <scope>NUCLEOTIDE SEQUENCE</scope>
    <source>
        <tissue evidence="4">Cladode</tissue>
    </source>
</reference>
<evidence type="ECO:0000256" key="1">
    <source>
        <dbReference type="ARBA" id="ARBA00022603"/>
    </source>
</evidence>
<dbReference type="GO" id="GO:0032259">
    <property type="term" value="P:methylation"/>
    <property type="evidence" value="ECO:0007669"/>
    <property type="project" value="UniProtKB-KW"/>
</dbReference>
<dbReference type="Gene3D" id="3.40.1280.10">
    <property type="match status" value="1"/>
</dbReference>
<proteinExistence type="predicted"/>
<evidence type="ECO:0000259" key="3">
    <source>
        <dbReference type="Pfam" id="PF00588"/>
    </source>
</evidence>
<reference evidence="4" key="1">
    <citation type="journal article" date="2013" name="J. Plant Res.">
        <title>Effect of fungi and light on seed germination of three Opuntia species from semiarid lands of central Mexico.</title>
        <authorList>
            <person name="Delgado-Sanchez P."/>
            <person name="Jimenez-Bremont J.F."/>
            <person name="Guerrero-Gonzalez Mde L."/>
            <person name="Flores J."/>
        </authorList>
    </citation>
    <scope>NUCLEOTIDE SEQUENCE</scope>
    <source>
        <tissue evidence="4">Cladode</tissue>
    </source>
</reference>
<dbReference type="InterPro" id="IPR001537">
    <property type="entry name" value="SpoU_MeTrfase"/>
</dbReference>
<dbReference type="InterPro" id="IPR051259">
    <property type="entry name" value="rRNA_Methyltransferase"/>
</dbReference>
<dbReference type="PANTHER" id="PTHR43191">
    <property type="entry name" value="RRNA METHYLTRANSFERASE 3"/>
    <property type="match status" value="1"/>
</dbReference>
<dbReference type="Pfam" id="PF00588">
    <property type="entry name" value="SpoU_methylase"/>
    <property type="match status" value="1"/>
</dbReference>
<keyword evidence="2" id="KW-0808">Transferase</keyword>
<dbReference type="SUPFAM" id="SSF75217">
    <property type="entry name" value="alpha/beta knot"/>
    <property type="match status" value="1"/>
</dbReference>
<dbReference type="EMBL" id="GISG01256370">
    <property type="protein sequence ID" value="MBA4672750.1"/>
    <property type="molecule type" value="Transcribed_RNA"/>
</dbReference>
<organism evidence="4">
    <name type="scientific">Opuntia streptacantha</name>
    <name type="common">Prickly pear cactus</name>
    <name type="synonym">Opuntia cardona</name>
    <dbReference type="NCBI Taxonomy" id="393608"/>
    <lineage>
        <taxon>Eukaryota</taxon>
        <taxon>Viridiplantae</taxon>
        <taxon>Streptophyta</taxon>
        <taxon>Embryophyta</taxon>
        <taxon>Tracheophyta</taxon>
        <taxon>Spermatophyta</taxon>
        <taxon>Magnoliopsida</taxon>
        <taxon>eudicotyledons</taxon>
        <taxon>Gunneridae</taxon>
        <taxon>Pentapetalae</taxon>
        <taxon>Caryophyllales</taxon>
        <taxon>Cactineae</taxon>
        <taxon>Cactaceae</taxon>
        <taxon>Opuntioideae</taxon>
        <taxon>Opuntia</taxon>
    </lineage>
</organism>
<dbReference type="InterPro" id="IPR029028">
    <property type="entry name" value="Alpha/beta_knot_MTases"/>
</dbReference>
<dbReference type="GO" id="GO:0008173">
    <property type="term" value="F:RNA methyltransferase activity"/>
    <property type="evidence" value="ECO:0007669"/>
    <property type="project" value="InterPro"/>
</dbReference>
<feature type="domain" description="tRNA/rRNA methyltransferase SpoU type" evidence="3">
    <location>
        <begin position="10"/>
        <end position="146"/>
    </location>
</feature>